<reference evidence="2" key="1">
    <citation type="submission" date="2020-04" db="EMBL/GenBank/DDBJ databases">
        <title>Draft genome resource of the tomato pathogen Pseudocercospora fuligena.</title>
        <authorList>
            <person name="Zaccaron A."/>
        </authorList>
    </citation>
    <scope>NUCLEOTIDE SEQUENCE</scope>
    <source>
        <strain evidence="2">PF001</strain>
    </source>
</reference>
<accession>A0A8H6RG93</accession>
<dbReference type="EMBL" id="JABCIY010000185">
    <property type="protein sequence ID" value="KAF7189516.1"/>
    <property type="molecule type" value="Genomic_DNA"/>
</dbReference>
<name>A0A8H6RG93_9PEZI</name>
<evidence type="ECO:0000313" key="3">
    <source>
        <dbReference type="Proteomes" id="UP000660729"/>
    </source>
</evidence>
<keyword evidence="3" id="KW-1185">Reference proteome</keyword>
<dbReference type="AlphaFoldDB" id="A0A8H6RG93"/>
<comment type="caution">
    <text evidence="2">The sequence shown here is derived from an EMBL/GenBank/DDBJ whole genome shotgun (WGS) entry which is preliminary data.</text>
</comment>
<gene>
    <name evidence="2" type="ORF">HII31_09156</name>
</gene>
<dbReference type="Proteomes" id="UP000660729">
    <property type="component" value="Unassembled WGS sequence"/>
</dbReference>
<keyword evidence="1" id="KW-0732">Signal</keyword>
<organism evidence="2 3">
    <name type="scientific">Pseudocercospora fuligena</name>
    <dbReference type="NCBI Taxonomy" id="685502"/>
    <lineage>
        <taxon>Eukaryota</taxon>
        <taxon>Fungi</taxon>
        <taxon>Dikarya</taxon>
        <taxon>Ascomycota</taxon>
        <taxon>Pezizomycotina</taxon>
        <taxon>Dothideomycetes</taxon>
        <taxon>Dothideomycetidae</taxon>
        <taxon>Mycosphaerellales</taxon>
        <taxon>Mycosphaerellaceae</taxon>
        <taxon>Pseudocercospora</taxon>
    </lineage>
</organism>
<evidence type="ECO:0000256" key="1">
    <source>
        <dbReference type="SAM" id="SignalP"/>
    </source>
</evidence>
<protein>
    <submittedName>
        <fullName evidence="2">Uncharacterized protein</fullName>
    </submittedName>
</protein>
<feature type="chain" id="PRO_5034319936" evidence="1">
    <location>
        <begin position="21"/>
        <end position="172"/>
    </location>
</feature>
<proteinExistence type="predicted"/>
<sequence length="172" mass="18515">MFRTILPPLCALLLANSVGANKGCTVCTKGAGAVVHFGTYQTYDTLVQWVAGYIGQCATGGQIALENCNSEWCLANECKTWTCDVKAWRYCRDKDLFDKTTGNEGVKVKVNGKELFADYASVSLVGARAMWIVLTTVTALHGAVQSPGGRGRQVSYRTGSFDRDQPFGAAEG</sequence>
<evidence type="ECO:0000313" key="2">
    <source>
        <dbReference type="EMBL" id="KAF7189516.1"/>
    </source>
</evidence>
<feature type="signal peptide" evidence="1">
    <location>
        <begin position="1"/>
        <end position="20"/>
    </location>
</feature>